<reference evidence="4 5" key="1">
    <citation type="submission" date="2014-04" db="EMBL/GenBank/DDBJ databases">
        <title>Genome assembly of Hyalangium minutum DSM 14724.</title>
        <authorList>
            <person name="Sharma G."/>
            <person name="Subramanian S."/>
        </authorList>
    </citation>
    <scope>NUCLEOTIDE SEQUENCE [LARGE SCALE GENOMIC DNA]</scope>
    <source>
        <strain evidence="4 5">DSM 14724</strain>
    </source>
</reference>
<feature type="domain" description="HTH tetR-type" evidence="3">
    <location>
        <begin position="1"/>
        <end position="53"/>
    </location>
</feature>
<dbReference type="Gene3D" id="1.10.357.10">
    <property type="entry name" value="Tetracycline Repressor, domain 2"/>
    <property type="match status" value="1"/>
</dbReference>
<dbReference type="PANTHER" id="PTHR30055:SF226">
    <property type="entry name" value="HTH-TYPE TRANSCRIPTIONAL REGULATOR PKSA"/>
    <property type="match status" value="1"/>
</dbReference>
<proteinExistence type="predicted"/>
<evidence type="ECO:0000313" key="5">
    <source>
        <dbReference type="Proteomes" id="UP000028725"/>
    </source>
</evidence>
<evidence type="ECO:0000256" key="1">
    <source>
        <dbReference type="ARBA" id="ARBA00023125"/>
    </source>
</evidence>
<dbReference type="Pfam" id="PF00440">
    <property type="entry name" value="TetR_N"/>
    <property type="match status" value="1"/>
</dbReference>
<keyword evidence="1 2" id="KW-0238">DNA-binding</keyword>
<dbReference type="GO" id="GO:0003700">
    <property type="term" value="F:DNA-binding transcription factor activity"/>
    <property type="evidence" value="ECO:0007669"/>
    <property type="project" value="TreeGrafter"/>
</dbReference>
<name>A0A085VWG1_9BACT</name>
<feature type="DNA-binding region" description="H-T-H motif" evidence="2">
    <location>
        <begin position="16"/>
        <end position="35"/>
    </location>
</feature>
<accession>A0A085VWG1</accession>
<evidence type="ECO:0000256" key="2">
    <source>
        <dbReference type="PROSITE-ProRule" id="PRU00335"/>
    </source>
</evidence>
<dbReference type="STRING" id="394096.DB31_6047"/>
<keyword evidence="5" id="KW-1185">Reference proteome</keyword>
<dbReference type="InterPro" id="IPR050109">
    <property type="entry name" value="HTH-type_TetR-like_transc_reg"/>
</dbReference>
<evidence type="ECO:0000313" key="4">
    <source>
        <dbReference type="EMBL" id="KFE59774.1"/>
    </source>
</evidence>
<dbReference type="InterPro" id="IPR009057">
    <property type="entry name" value="Homeodomain-like_sf"/>
</dbReference>
<gene>
    <name evidence="4" type="ORF">DB31_6047</name>
</gene>
<dbReference type="InterPro" id="IPR001647">
    <property type="entry name" value="HTH_TetR"/>
</dbReference>
<organism evidence="4 5">
    <name type="scientific">Hyalangium minutum</name>
    <dbReference type="NCBI Taxonomy" id="394096"/>
    <lineage>
        <taxon>Bacteria</taxon>
        <taxon>Pseudomonadati</taxon>
        <taxon>Myxococcota</taxon>
        <taxon>Myxococcia</taxon>
        <taxon>Myxococcales</taxon>
        <taxon>Cystobacterineae</taxon>
        <taxon>Archangiaceae</taxon>
        <taxon>Hyalangium</taxon>
    </lineage>
</organism>
<dbReference type="EMBL" id="JMCB01000032">
    <property type="protein sequence ID" value="KFE59774.1"/>
    <property type="molecule type" value="Genomic_DNA"/>
</dbReference>
<protein>
    <submittedName>
        <fullName evidence="4">Transcriptional regulator, TetR family protein</fullName>
    </submittedName>
</protein>
<dbReference type="Proteomes" id="UP000028725">
    <property type="component" value="Unassembled WGS sequence"/>
</dbReference>
<sequence>MAAVTCIERAGLEATGIREIAREAGVNSAAINYYFGSKERLIALALESTLDQAFGEVLTDFDTQRASGLEVLPALAKVLEDYLVHSTRYPRIAHAHLHDALVKQSYEGPAVKRLNAFLEELTLRVAPAAPHLSAEELRITLAQLWAPLLTLGMLPGLFSAFLPLDFTQEADRRAWVQRLLKGLER</sequence>
<dbReference type="AlphaFoldDB" id="A0A085VWG1"/>
<dbReference type="PROSITE" id="PS50977">
    <property type="entry name" value="HTH_TETR_2"/>
    <property type="match status" value="1"/>
</dbReference>
<comment type="caution">
    <text evidence="4">The sequence shown here is derived from an EMBL/GenBank/DDBJ whole genome shotgun (WGS) entry which is preliminary data.</text>
</comment>
<dbReference type="PANTHER" id="PTHR30055">
    <property type="entry name" value="HTH-TYPE TRANSCRIPTIONAL REGULATOR RUTR"/>
    <property type="match status" value="1"/>
</dbReference>
<evidence type="ECO:0000259" key="3">
    <source>
        <dbReference type="PROSITE" id="PS50977"/>
    </source>
</evidence>
<dbReference type="SUPFAM" id="SSF46689">
    <property type="entry name" value="Homeodomain-like"/>
    <property type="match status" value="1"/>
</dbReference>
<dbReference type="GO" id="GO:0000976">
    <property type="term" value="F:transcription cis-regulatory region binding"/>
    <property type="evidence" value="ECO:0007669"/>
    <property type="project" value="TreeGrafter"/>
</dbReference>